<dbReference type="KEGG" id="nan:AArc1_3124"/>
<organism evidence="7 8">
    <name type="scientific">Natrarchaeobaculum sulfurireducens</name>
    <dbReference type="NCBI Taxonomy" id="2044521"/>
    <lineage>
        <taxon>Archaea</taxon>
        <taxon>Methanobacteriati</taxon>
        <taxon>Methanobacteriota</taxon>
        <taxon>Stenosarchaea group</taxon>
        <taxon>Halobacteria</taxon>
        <taxon>Halobacteriales</taxon>
        <taxon>Natrialbaceae</taxon>
        <taxon>Natrarchaeobaculum</taxon>
    </lineage>
</organism>
<comment type="similarity">
    <text evidence="2">Belongs to the mandelate racemase/muconate lactonizing enzyme family.</text>
</comment>
<dbReference type="PROSITE" id="PS00909">
    <property type="entry name" value="MR_MLE_2"/>
    <property type="match status" value="1"/>
</dbReference>
<dbReference type="GO" id="GO:0009063">
    <property type="term" value="P:amino acid catabolic process"/>
    <property type="evidence" value="ECO:0007669"/>
    <property type="project" value="InterPro"/>
</dbReference>
<protein>
    <submittedName>
        <fullName evidence="7">L-alanine-DL-glutamate epimerase</fullName>
    </submittedName>
</protein>
<dbReference type="Pfam" id="PF02746">
    <property type="entry name" value="MR_MLE_N"/>
    <property type="match status" value="1"/>
</dbReference>
<proteinExistence type="inferred from homology"/>
<dbReference type="SFLD" id="SFLDF00010">
    <property type="entry name" value="dipeptide_epimerase"/>
    <property type="match status" value="1"/>
</dbReference>
<dbReference type="PANTHER" id="PTHR48073:SF2">
    <property type="entry name" value="O-SUCCINYLBENZOATE SYNTHASE"/>
    <property type="match status" value="1"/>
</dbReference>
<feature type="domain" description="Mandelate racemase/muconate lactonizing enzyme C-terminal" evidence="6">
    <location>
        <begin position="146"/>
        <end position="239"/>
    </location>
</feature>
<dbReference type="SFLD" id="SFLDF00009">
    <property type="entry name" value="o-succinylbenzoate_synthase"/>
    <property type="match status" value="1"/>
</dbReference>
<evidence type="ECO:0000256" key="3">
    <source>
        <dbReference type="ARBA" id="ARBA00022723"/>
    </source>
</evidence>
<evidence type="ECO:0000313" key="7">
    <source>
        <dbReference type="EMBL" id="AXR79430.1"/>
    </source>
</evidence>
<dbReference type="CDD" id="cd03319">
    <property type="entry name" value="L-Ala-DL-Glu_epimerase"/>
    <property type="match status" value="1"/>
</dbReference>
<dbReference type="SUPFAM" id="SSF54826">
    <property type="entry name" value="Enolase N-terminal domain-like"/>
    <property type="match status" value="1"/>
</dbReference>
<keyword evidence="4" id="KW-0460">Magnesium</keyword>
<dbReference type="SFLD" id="SFLDS00001">
    <property type="entry name" value="Enolase"/>
    <property type="match status" value="2"/>
</dbReference>
<dbReference type="InterPro" id="IPR029065">
    <property type="entry name" value="Enolase_C-like"/>
</dbReference>
<dbReference type="InterPro" id="IPR029017">
    <property type="entry name" value="Enolase-like_N"/>
</dbReference>
<dbReference type="InterPro" id="IPR013341">
    <property type="entry name" value="Mandelate_racemase_N_dom"/>
</dbReference>
<reference evidence="8" key="1">
    <citation type="submission" date="2017-10" db="EMBL/GenBank/DDBJ databases">
        <title>Phenotypic and genomic properties of facultatively anaerobic sulfur-reducing natronoarchaea from hypersaline soda lakes.</title>
        <authorList>
            <person name="Sorokin D.Y."/>
            <person name="Kublanov I.V."/>
            <person name="Roman P."/>
            <person name="Sinninghe Damste J.S."/>
            <person name="Golyshin P.N."/>
            <person name="Rojo D."/>
            <person name="Ciordia S."/>
            <person name="Mena Md.C."/>
            <person name="Ferrer M."/>
            <person name="Messina E."/>
            <person name="Smedile F."/>
            <person name="La Spada G."/>
            <person name="La Cono V."/>
            <person name="Yakimov M.M."/>
        </authorList>
    </citation>
    <scope>NUCLEOTIDE SEQUENCE [LARGE SCALE GENOMIC DNA]</scope>
    <source>
        <strain evidence="8">AArc1</strain>
    </source>
</reference>
<evidence type="ECO:0000259" key="6">
    <source>
        <dbReference type="SMART" id="SM00922"/>
    </source>
</evidence>
<accession>A0A346PIT5</accession>
<evidence type="ECO:0000256" key="5">
    <source>
        <dbReference type="ARBA" id="ARBA00023235"/>
    </source>
</evidence>
<dbReference type="Pfam" id="PF13378">
    <property type="entry name" value="MR_MLE_C"/>
    <property type="match status" value="1"/>
</dbReference>
<gene>
    <name evidence="7" type="ORF">AArc1_3124</name>
</gene>
<dbReference type="EMBL" id="CP024047">
    <property type="protein sequence ID" value="AXR79430.1"/>
    <property type="molecule type" value="Genomic_DNA"/>
</dbReference>
<dbReference type="SFLD" id="SFLDG00180">
    <property type="entry name" value="muconate_cycloisomerase"/>
    <property type="match status" value="2"/>
</dbReference>
<dbReference type="AlphaFoldDB" id="A0A346PIT5"/>
<dbReference type="Proteomes" id="UP000258707">
    <property type="component" value="Chromosome"/>
</dbReference>
<dbReference type="PANTHER" id="PTHR48073">
    <property type="entry name" value="O-SUCCINYLBENZOATE SYNTHASE-RELATED"/>
    <property type="match status" value="1"/>
</dbReference>
<dbReference type="InterPro" id="IPR036849">
    <property type="entry name" value="Enolase-like_C_sf"/>
</dbReference>
<dbReference type="GO" id="GO:0046872">
    <property type="term" value="F:metal ion binding"/>
    <property type="evidence" value="ECO:0007669"/>
    <property type="project" value="UniProtKB-KW"/>
</dbReference>
<evidence type="ECO:0000313" key="8">
    <source>
        <dbReference type="Proteomes" id="UP000258707"/>
    </source>
</evidence>
<evidence type="ECO:0000256" key="2">
    <source>
        <dbReference type="ARBA" id="ARBA00008031"/>
    </source>
</evidence>
<sequence>MSGETTMTLESSFRRHSLALEYPFTITRGTQTDAEIVTVRIEDGDGTVGVGGAGPSAHYGETAATVEAVLPELLSVVEEIGDPHQLGRIERRIRETVNRNPAARTAVSIALHDLVTKRLDVPLYRYWGLDPTDTLETSYTIGLDDTETMREKTETALERGYNTLKVKLGTDRDIEIVETIRSVAPDVRLYVDANEAWTPREAVSRIDQLAEYDLEFVEQPVPAEDPEGLRYVYERSALPIAADESCITLEDIPQIADRCDVANLKLMKCGGLREAKRMIHAARAHGLQVMCGCMTESNASIAAACHLAPLLDYVDLDGALLLAEDPYEGVPMPGGEIDLAGLERAGTGARR</sequence>
<dbReference type="InterPro" id="IPR018110">
    <property type="entry name" value="Mandel_Rmase/mucon_lact_enz_CS"/>
</dbReference>
<dbReference type="Gene3D" id="3.30.390.10">
    <property type="entry name" value="Enolase-like, N-terminal domain"/>
    <property type="match status" value="1"/>
</dbReference>
<evidence type="ECO:0000256" key="1">
    <source>
        <dbReference type="ARBA" id="ARBA00001946"/>
    </source>
</evidence>
<dbReference type="SMART" id="SM00922">
    <property type="entry name" value="MR_MLE"/>
    <property type="match status" value="1"/>
</dbReference>
<keyword evidence="5" id="KW-0413">Isomerase</keyword>
<keyword evidence="3" id="KW-0479">Metal-binding</keyword>
<dbReference type="GO" id="GO:0016855">
    <property type="term" value="F:racemase and epimerase activity, acting on amino acids and derivatives"/>
    <property type="evidence" value="ECO:0007669"/>
    <property type="project" value="InterPro"/>
</dbReference>
<dbReference type="SUPFAM" id="SSF51604">
    <property type="entry name" value="Enolase C-terminal domain-like"/>
    <property type="match status" value="1"/>
</dbReference>
<name>A0A346PIT5_9EURY</name>
<evidence type="ECO:0000256" key="4">
    <source>
        <dbReference type="ARBA" id="ARBA00022842"/>
    </source>
</evidence>
<dbReference type="InterPro" id="IPR034603">
    <property type="entry name" value="Dipeptide_epimerase"/>
</dbReference>
<dbReference type="Gene3D" id="3.20.20.120">
    <property type="entry name" value="Enolase-like C-terminal domain"/>
    <property type="match status" value="1"/>
</dbReference>
<comment type="cofactor">
    <cofactor evidence="1">
        <name>Mg(2+)</name>
        <dbReference type="ChEBI" id="CHEBI:18420"/>
    </cofactor>
</comment>
<dbReference type="InterPro" id="IPR013342">
    <property type="entry name" value="Mandelate_racemase_C"/>
</dbReference>